<dbReference type="EMBL" id="BAAAHH010000005">
    <property type="protein sequence ID" value="GAA0944780.1"/>
    <property type="molecule type" value="Genomic_DNA"/>
</dbReference>
<dbReference type="Gene3D" id="3.90.226.10">
    <property type="entry name" value="2-enoyl-CoA Hydratase, Chain A, domain 1"/>
    <property type="match status" value="1"/>
</dbReference>
<organism evidence="6 7">
    <name type="scientific">Actinocorallia libanotica</name>
    <dbReference type="NCBI Taxonomy" id="46162"/>
    <lineage>
        <taxon>Bacteria</taxon>
        <taxon>Bacillati</taxon>
        <taxon>Actinomycetota</taxon>
        <taxon>Actinomycetes</taxon>
        <taxon>Streptosporangiales</taxon>
        <taxon>Thermomonosporaceae</taxon>
        <taxon>Actinocorallia</taxon>
    </lineage>
</organism>
<comment type="catalytic activity">
    <reaction evidence="3">
        <text>a (3S)-3-hydroxyacyl-CoA = a (2E)-enoyl-CoA + H2O</text>
        <dbReference type="Rhea" id="RHEA:16105"/>
        <dbReference type="ChEBI" id="CHEBI:15377"/>
        <dbReference type="ChEBI" id="CHEBI:57318"/>
        <dbReference type="ChEBI" id="CHEBI:58856"/>
        <dbReference type="EC" id="4.2.1.17"/>
    </reaction>
</comment>
<evidence type="ECO:0000313" key="6">
    <source>
        <dbReference type="EMBL" id="GAA0944780.1"/>
    </source>
</evidence>
<dbReference type="RefSeq" id="WP_344238744.1">
    <property type="nucleotide sequence ID" value="NZ_BAAAHH010000005.1"/>
</dbReference>
<name>A0ABN1QN33_9ACTN</name>
<keyword evidence="2" id="KW-0456">Lyase</keyword>
<comment type="caution">
    <text evidence="6">The sequence shown here is derived from an EMBL/GenBank/DDBJ whole genome shotgun (WGS) entry which is preliminary data.</text>
</comment>
<reference evidence="6 7" key="1">
    <citation type="journal article" date="2019" name="Int. J. Syst. Evol. Microbiol.">
        <title>The Global Catalogue of Microorganisms (GCM) 10K type strain sequencing project: providing services to taxonomists for standard genome sequencing and annotation.</title>
        <authorList>
            <consortium name="The Broad Institute Genomics Platform"/>
            <consortium name="The Broad Institute Genome Sequencing Center for Infectious Disease"/>
            <person name="Wu L."/>
            <person name="Ma J."/>
        </authorList>
    </citation>
    <scope>NUCLEOTIDE SEQUENCE [LARGE SCALE GENOMIC DNA]</scope>
    <source>
        <strain evidence="6 7">JCM 10696</strain>
    </source>
</reference>
<comment type="similarity">
    <text evidence="1">Belongs to the enoyl-CoA hydratase/isomerase family.</text>
</comment>
<sequence>MTDSRTALSETTGDVTLAVSDGVAVITLNRPEKLNVFSGSMGALLSAAYAHCDADDDVRAVVVTGAGRAFCAGADMQPEADSFAETGPGFSAQPLTPPAWDVRKPVIAAINGHAIGIGFTLAMQCDIRYVSATAKLAIPQVRRGVLGDAGSHWTVARASSRAIAADLLLTGRTFLGTEAARLGLASAALDPEEVLPTALQAARDIAENCAPMSAALSKRLLWTDAPLDRVCDLETRYHEIVMGSEDAREGPMAWMERRPPQWSYRVGEQWHHVAEAERTTPPSDSAPTPPTP</sequence>
<evidence type="ECO:0000256" key="5">
    <source>
        <dbReference type="SAM" id="MobiDB-lite"/>
    </source>
</evidence>
<dbReference type="PANTHER" id="PTHR11941:SF54">
    <property type="entry name" value="ENOYL-COA HYDRATASE, MITOCHONDRIAL"/>
    <property type="match status" value="1"/>
</dbReference>
<evidence type="ECO:0000256" key="4">
    <source>
        <dbReference type="ARBA" id="ARBA00023717"/>
    </source>
</evidence>
<proteinExistence type="inferred from homology"/>
<gene>
    <name evidence="6" type="ORF">GCM10009550_17990</name>
</gene>
<dbReference type="CDD" id="cd06558">
    <property type="entry name" value="crotonase-like"/>
    <property type="match status" value="1"/>
</dbReference>
<dbReference type="Proteomes" id="UP001500665">
    <property type="component" value="Unassembled WGS sequence"/>
</dbReference>
<accession>A0ABN1QN33</accession>
<dbReference type="InterPro" id="IPR029045">
    <property type="entry name" value="ClpP/crotonase-like_dom_sf"/>
</dbReference>
<evidence type="ECO:0000256" key="2">
    <source>
        <dbReference type="ARBA" id="ARBA00023239"/>
    </source>
</evidence>
<dbReference type="SUPFAM" id="SSF52096">
    <property type="entry name" value="ClpP/crotonase"/>
    <property type="match status" value="1"/>
</dbReference>
<dbReference type="PANTHER" id="PTHR11941">
    <property type="entry name" value="ENOYL-COA HYDRATASE-RELATED"/>
    <property type="match status" value="1"/>
</dbReference>
<feature type="region of interest" description="Disordered" evidence="5">
    <location>
        <begin position="271"/>
        <end position="292"/>
    </location>
</feature>
<evidence type="ECO:0000256" key="1">
    <source>
        <dbReference type="ARBA" id="ARBA00005254"/>
    </source>
</evidence>
<dbReference type="Gene3D" id="1.10.12.10">
    <property type="entry name" value="Lyase 2-enoyl-coa Hydratase, Chain A, domain 2"/>
    <property type="match status" value="1"/>
</dbReference>
<comment type="catalytic activity">
    <reaction evidence="4">
        <text>a 4-saturated-(3S)-3-hydroxyacyl-CoA = a (3E)-enoyl-CoA + H2O</text>
        <dbReference type="Rhea" id="RHEA:20724"/>
        <dbReference type="ChEBI" id="CHEBI:15377"/>
        <dbReference type="ChEBI" id="CHEBI:58521"/>
        <dbReference type="ChEBI" id="CHEBI:137480"/>
        <dbReference type="EC" id="4.2.1.17"/>
    </reaction>
</comment>
<dbReference type="InterPro" id="IPR001753">
    <property type="entry name" value="Enoyl-CoA_hydra/iso"/>
</dbReference>
<dbReference type="InterPro" id="IPR014748">
    <property type="entry name" value="Enoyl-CoA_hydra_C"/>
</dbReference>
<evidence type="ECO:0000313" key="7">
    <source>
        <dbReference type="Proteomes" id="UP001500665"/>
    </source>
</evidence>
<evidence type="ECO:0000256" key="3">
    <source>
        <dbReference type="ARBA" id="ARBA00023709"/>
    </source>
</evidence>
<protein>
    <submittedName>
        <fullName evidence="6">Enoyl-CoA hydratase-related protein</fullName>
    </submittedName>
</protein>
<keyword evidence="7" id="KW-1185">Reference proteome</keyword>
<dbReference type="Pfam" id="PF00378">
    <property type="entry name" value="ECH_1"/>
    <property type="match status" value="1"/>
</dbReference>